<dbReference type="Proteomes" id="UP000297626">
    <property type="component" value="Unassembled WGS sequence"/>
</dbReference>
<name>A0A4V3IXB7_9MICO</name>
<feature type="region of interest" description="Disordered" evidence="1">
    <location>
        <begin position="21"/>
        <end position="63"/>
    </location>
</feature>
<keyword evidence="2" id="KW-0732">Signal</keyword>
<organism evidence="3 4">
    <name type="scientific">Cryobacterium serini</name>
    <dbReference type="NCBI Taxonomy" id="1259201"/>
    <lineage>
        <taxon>Bacteria</taxon>
        <taxon>Bacillati</taxon>
        <taxon>Actinomycetota</taxon>
        <taxon>Actinomycetes</taxon>
        <taxon>Micrococcales</taxon>
        <taxon>Microbacteriaceae</taxon>
        <taxon>Cryobacterium</taxon>
    </lineage>
</organism>
<dbReference type="PROSITE" id="PS51257">
    <property type="entry name" value="PROKAR_LIPOPROTEIN"/>
    <property type="match status" value="1"/>
</dbReference>
<dbReference type="EMBL" id="SOHN01000008">
    <property type="protein sequence ID" value="TFD89902.1"/>
    <property type="molecule type" value="Genomic_DNA"/>
</dbReference>
<evidence type="ECO:0008006" key="5">
    <source>
        <dbReference type="Google" id="ProtNLM"/>
    </source>
</evidence>
<gene>
    <name evidence="3" type="ORF">E3T51_04120</name>
</gene>
<sequence length="126" mass="13025">MRPPRTLLMVTALAATLALTACGPSSTPEPSPAEAATTQAGPTTSTPVPEPIVDSGPIQGAMGTTETNVSGILRYTVVEGDVGGLVCQRFGRAYWQLESDLTSGGFSCNSVIYLGEILTPTNDVRP</sequence>
<dbReference type="AlphaFoldDB" id="A0A4V3IXB7"/>
<evidence type="ECO:0000256" key="2">
    <source>
        <dbReference type="SAM" id="SignalP"/>
    </source>
</evidence>
<dbReference type="RefSeq" id="WP_166806378.1">
    <property type="nucleotide sequence ID" value="NZ_SOHN01000008.1"/>
</dbReference>
<evidence type="ECO:0000313" key="3">
    <source>
        <dbReference type="EMBL" id="TFD89902.1"/>
    </source>
</evidence>
<accession>A0A4V3IXB7</accession>
<comment type="caution">
    <text evidence="3">The sequence shown here is derived from an EMBL/GenBank/DDBJ whole genome shotgun (WGS) entry which is preliminary data.</text>
</comment>
<reference evidence="3 4" key="1">
    <citation type="submission" date="2019-03" db="EMBL/GenBank/DDBJ databases">
        <title>Genomics of glacier-inhabiting Cryobacterium strains.</title>
        <authorList>
            <person name="Liu Q."/>
            <person name="Xin Y.-H."/>
        </authorList>
    </citation>
    <scope>NUCLEOTIDE SEQUENCE [LARGE SCALE GENOMIC DNA]</scope>
    <source>
        <strain evidence="3 4">Sr54</strain>
    </source>
</reference>
<keyword evidence="4" id="KW-1185">Reference proteome</keyword>
<evidence type="ECO:0000256" key="1">
    <source>
        <dbReference type="SAM" id="MobiDB-lite"/>
    </source>
</evidence>
<feature type="signal peptide" evidence="2">
    <location>
        <begin position="1"/>
        <end position="21"/>
    </location>
</feature>
<feature type="chain" id="PRO_5039706379" description="LysM domain-containing protein" evidence="2">
    <location>
        <begin position="22"/>
        <end position="126"/>
    </location>
</feature>
<evidence type="ECO:0000313" key="4">
    <source>
        <dbReference type="Proteomes" id="UP000297626"/>
    </source>
</evidence>
<protein>
    <recommendedName>
        <fullName evidence="5">LysM domain-containing protein</fullName>
    </recommendedName>
</protein>
<feature type="compositionally biased region" description="Low complexity" evidence="1">
    <location>
        <begin position="21"/>
        <end position="38"/>
    </location>
</feature>
<proteinExistence type="predicted"/>